<dbReference type="GO" id="GO:0005789">
    <property type="term" value="C:endoplasmic reticulum membrane"/>
    <property type="evidence" value="ECO:0007669"/>
    <property type="project" value="TreeGrafter"/>
</dbReference>
<dbReference type="Proteomes" id="UP000694428">
    <property type="component" value="Unplaced"/>
</dbReference>
<organism evidence="2 3">
    <name type="scientific">Pavo cristatus</name>
    <name type="common">Indian peafowl</name>
    <name type="synonym">Blue peafowl</name>
    <dbReference type="NCBI Taxonomy" id="9049"/>
    <lineage>
        <taxon>Eukaryota</taxon>
        <taxon>Metazoa</taxon>
        <taxon>Chordata</taxon>
        <taxon>Craniata</taxon>
        <taxon>Vertebrata</taxon>
        <taxon>Euteleostomi</taxon>
        <taxon>Archelosauria</taxon>
        <taxon>Archosauria</taxon>
        <taxon>Dinosauria</taxon>
        <taxon>Saurischia</taxon>
        <taxon>Theropoda</taxon>
        <taxon>Coelurosauria</taxon>
        <taxon>Aves</taxon>
        <taxon>Neognathae</taxon>
        <taxon>Galloanserae</taxon>
        <taxon>Galliformes</taxon>
        <taxon>Phasianidae</taxon>
        <taxon>Phasianinae</taxon>
        <taxon>Pavo</taxon>
    </lineage>
</organism>
<evidence type="ECO:0000313" key="2">
    <source>
        <dbReference type="Ensembl" id="ENSPSTP00000008439.1"/>
    </source>
</evidence>
<dbReference type="PANTHER" id="PTHR14463:SF10">
    <property type="entry name" value="LIPASE MATURATION FACTOR 1"/>
    <property type="match status" value="1"/>
</dbReference>
<keyword evidence="1" id="KW-0472">Membrane</keyword>
<accession>A0A8C9F426</accession>
<feature type="transmembrane region" description="Helical" evidence="1">
    <location>
        <begin position="55"/>
        <end position="77"/>
    </location>
</feature>
<dbReference type="InterPro" id="IPR009613">
    <property type="entry name" value="LMF"/>
</dbReference>
<sequence length="173" mass="18666">MLAAGPDMAAPSTALRQRRAAAAAGSGAPKTPGRAEGPELAGGGVGPLLSPGTFWLTRIVLLRAVALLYLVAFLVAYHQNKQLIGEKGLLPCKLYLQNVKKYFKGKINLDALSYAPTIIWFLDWSDMDSILDYISMLGLVISAFVLITGCANMVLMAVLWILYLSLVNVGQIW</sequence>
<evidence type="ECO:0000313" key="3">
    <source>
        <dbReference type="Proteomes" id="UP000694428"/>
    </source>
</evidence>
<dbReference type="GO" id="GO:0051604">
    <property type="term" value="P:protein maturation"/>
    <property type="evidence" value="ECO:0007669"/>
    <property type="project" value="InterPro"/>
</dbReference>
<keyword evidence="1" id="KW-1133">Transmembrane helix</keyword>
<dbReference type="AlphaFoldDB" id="A0A8C9F426"/>
<name>A0A8C9F426_PAVCR</name>
<reference evidence="2" key="1">
    <citation type="submission" date="2025-08" db="UniProtKB">
        <authorList>
            <consortium name="Ensembl"/>
        </authorList>
    </citation>
    <scope>IDENTIFICATION</scope>
</reference>
<dbReference type="Ensembl" id="ENSPSTT00000008855.1">
    <property type="protein sequence ID" value="ENSPSTP00000008439.1"/>
    <property type="gene ID" value="ENSPSTG00000005947.1"/>
</dbReference>
<dbReference type="PANTHER" id="PTHR14463">
    <property type="entry name" value="LIPASE MATURATION FACTOR"/>
    <property type="match status" value="1"/>
</dbReference>
<reference evidence="2" key="2">
    <citation type="submission" date="2025-09" db="UniProtKB">
        <authorList>
            <consortium name="Ensembl"/>
        </authorList>
    </citation>
    <scope>IDENTIFICATION</scope>
</reference>
<keyword evidence="3" id="KW-1185">Reference proteome</keyword>
<evidence type="ECO:0000256" key="1">
    <source>
        <dbReference type="SAM" id="Phobius"/>
    </source>
</evidence>
<protein>
    <recommendedName>
        <fullName evidence="4">Lipase maturation factor 1</fullName>
    </recommendedName>
</protein>
<keyword evidence="1" id="KW-0812">Transmembrane</keyword>
<feature type="transmembrane region" description="Helical" evidence="1">
    <location>
        <begin position="137"/>
        <end position="163"/>
    </location>
</feature>
<proteinExistence type="predicted"/>
<evidence type="ECO:0008006" key="4">
    <source>
        <dbReference type="Google" id="ProtNLM"/>
    </source>
</evidence>